<dbReference type="NCBIfam" id="NF009566">
    <property type="entry name" value="PRK13020.1"/>
    <property type="match status" value="1"/>
</dbReference>
<dbReference type="FunFam" id="2.40.30.20:FF:000003">
    <property type="entry name" value="Riboflavin synthase, alpha subunit"/>
    <property type="match status" value="1"/>
</dbReference>
<comment type="pathway">
    <text evidence="3">Cofactor biosynthesis; riboflavin biosynthesis; riboflavin from 2-hydroxy-3-oxobutyl phosphate and 5-amino-6-(D-ribitylamino)uracil: step 2/2.</text>
</comment>
<dbReference type="EMBL" id="DONK01000242">
    <property type="protein sequence ID" value="HBU52652.1"/>
    <property type="molecule type" value="Genomic_DNA"/>
</dbReference>
<evidence type="ECO:0000256" key="9">
    <source>
        <dbReference type="ARBA" id="ARBA00022737"/>
    </source>
</evidence>
<evidence type="ECO:0000256" key="1">
    <source>
        <dbReference type="ARBA" id="ARBA00000968"/>
    </source>
</evidence>
<feature type="repeat" description="Lumazine-binding" evidence="11">
    <location>
        <begin position="1"/>
        <end position="97"/>
    </location>
</feature>
<dbReference type="KEGG" id="aal:EP13_12555"/>
<dbReference type="eggNOG" id="COG0307">
    <property type="taxonomic scope" value="Bacteria"/>
</dbReference>
<dbReference type="InterPro" id="IPR023366">
    <property type="entry name" value="ATP_synth_asu-like_sf"/>
</dbReference>
<evidence type="ECO:0000256" key="8">
    <source>
        <dbReference type="ARBA" id="ARBA00022679"/>
    </source>
</evidence>
<dbReference type="Gene3D" id="2.40.30.20">
    <property type="match status" value="2"/>
</dbReference>
<reference evidence="14 16" key="2">
    <citation type="journal article" date="2018" name="Nat. Biotechnol.">
        <title>A standardized bacterial taxonomy based on genome phylogeny substantially revises the tree of life.</title>
        <authorList>
            <person name="Parks D.H."/>
            <person name="Chuvochina M."/>
            <person name="Waite D.W."/>
            <person name="Rinke C."/>
            <person name="Skarshewski A."/>
            <person name="Chaumeil P.A."/>
            <person name="Hugenholtz P."/>
        </authorList>
    </citation>
    <scope>NUCLEOTIDE SEQUENCE [LARGE SCALE GENOMIC DNA]</scope>
    <source>
        <strain evidence="14">UBA11621</strain>
    </source>
</reference>
<dbReference type="GO" id="GO:0009231">
    <property type="term" value="P:riboflavin biosynthetic process"/>
    <property type="evidence" value="ECO:0007669"/>
    <property type="project" value="UniProtKB-KW"/>
</dbReference>
<dbReference type="PATRIC" id="fig|589873.4.peg.2851"/>
<dbReference type="PANTHER" id="PTHR21098:SF12">
    <property type="entry name" value="RIBOFLAVIN SYNTHASE"/>
    <property type="match status" value="1"/>
</dbReference>
<dbReference type="OrthoDB" id="9788537at2"/>
<dbReference type="Pfam" id="PF00677">
    <property type="entry name" value="Lum_binding"/>
    <property type="match status" value="2"/>
</dbReference>
<dbReference type="Proteomes" id="UP000264779">
    <property type="component" value="Unassembled WGS sequence"/>
</dbReference>
<dbReference type="AlphaFoldDB" id="A0A075P0T4"/>
<feature type="domain" description="Lumazine-binding" evidence="12">
    <location>
        <begin position="98"/>
        <end position="194"/>
    </location>
</feature>
<organism evidence="13 15">
    <name type="scientific">Alteromonas australica</name>
    <dbReference type="NCBI Taxonomy" id="589873"/>
    <lineage>
        <taxon>Bacteria</taxon>
        <taxon>Pseudomonadati</taxon>
        <taxon>Pseudomonadota</taxon>
        <taxon>Gammaproteobacteria</taxon>
        <taxon>Alteromonadales</taxon>
        <taxon>Alteromonadaceae</taxon>
        <taxon>Alteromonas/Salinimonas group</taxon>
        <taxon>Alteromonas</taxon>
    </lineage>
</organism>
<dbReference type="EMBL" id="CP008849">
    <property type="protein sequence ID" value="AIF99446.1"/>
    <property type="molecule type" value="Genomic_DNA"/>
</dbReference>
<comment type="function">
    <text evidence="2">Catalyzes the dismutation of two molecules of 6,7-dimethyl-8-ribityllumazine, resulting in the formation of riboflavin and 5-amino-6-(D-ribitylamino)uracil.</text>
</comment>
<reference evidence="13 15" key="1">
    <citation type="submission" date="2014-06" db="EMBL/GenBank/DDBJ databases">
        <title>Genomes of Alteromonas australica, a world apart.</title>
        <authorList>
            <person name="Gonzaga A."/>
            <person name="Lopez-Perez M."/>
            <person name="Rodriguez-Valera F."/>
        </authorList>
    </citation>
    <scope>NUCLEOTIDE SEQUENCE [LARGE SCALE GENOMIC DNA]</scope>
    <source>
        <strain evidence="13 15">H 17</strain>
    </source>
</reference>
<dbReference type="InterPro" id="IPR017938">
    <property type="entry name" value="Riboflavin_synthase-like_b-brl"/>
</dbReference>
<evidence type="ECO:0000313" key="16">
    <source>
        <dbReference type="Proteomes" id="UP000264779"/>
    </source>
</evidence>
<dbReference type="NCBIfam" id="NF006767">
    <property type="entry name" value="PRK09289.1"/>
    <property type="match status" value="1"/>
</dbReference>
<keyword evidence="15" id="KW-1185">Reference proteome</keyword>
<evidence type="ECO:0000256" key="7">
    <source>
        <dbReference type="ARBA" id="ARBA00022619"/>
    </source>
</evidence>
<dbReference type="InterPro" id="IPR001783">
    <property type="entry name" value="Lumazine-bd"/>
</dbReference>
<keyword evidence="9" id="KW-0677">Repeat</keyword>
<name>A0A075P0T4_9ALTE</name>
<evidence type="ECO:0000256" key="10">
    <source>
        <dbReference type="NCBIfam" id="TIGR00187"/>
    </source>
</evidence>
<dbReference type="EC" id="2.5.1.9" evidence="5 10"/>
<evidence type="ECO:0000313" key="13">
    <source>
        <dbReference type="EMBL" id="AIF99446.1"/>
    </source>
</evidence>
<dbReference type="Proteomes" id="UP000056090">
    <property type="component" value="Chromosome"/>
</dbReference>
<accession>A0A075P0T4</accession>
<feature type="domain" description="Lumazine-binding" evidence="12">
    <location>
        <begin position="1"/>
        <end position="97"/>
    </location>
</feature>
<dbReference type="PANTHER" id="PTHR21098">
    <property type="entry name" value="RIBOFLAVIN SYNTHASE ALPHA CHAIN"/>
    <property type="match status" value="1"/>
</dbReference>
<dbReference type="SUPFAM" id="SSF63380">
    <property type="entry name" value="Riboflavin synthase domain-like"/>
    <property type="match status" value="2"/>
</dbReference>
<comment type="subunit">
    <text evidence="4">Homotrimer.</text>
</comment>
<dbReference type="PIRSF" id="PIRSF000498">
    <property type="entry name" value="Riboflavin_syn_A"/>
    <property type="match status" value="1"/>
</dbReference>
<dbReference type="FunFam" id="2.40.30.20:FF:000004">
    <property type="entry name" value="Riboflavin synthase, alpha subunit"/>
    <property type="match status" value="1"/>
</dbReference>
<dbReference type="NCBIfam" id="TIGR00187">
    <property type="entry name" value="ribE"/>
    <property type="match status" value="1"/>
</dbReference>
<evidence type="ECO:0000256" key="5">
    <source>
        <dbReference type="ARBA" id="ARBA00012827"/>
    </source>
</evidence>
<evidence type="ECO:0000256" key="3">
    <source>
        <dbReference type="ARBA" id="ARBA00004887"/>
    </source>
</evidence>
<gene>
    <name evidence="14" type="ORF">DEB45_15480</name>
    <name evidence="13" type="ORF">EP13_12555</name>
</gene>
<evidence type="ECO:0000256" key="11">
    <source>
        <dbReference type="PROSITE-ProRule" id="PRU00524"/>
    </source>
</evidence>
<evidence type="ECO:0000313" key="14">
    <source>
        <dbReference type="EMBL" id="HBU52652.1"/>
    </source>
</evidence>
<protein>
    <recommendedName>
        <fullName evidence="6 10">Riboflavin synthase</fullName>
        <ecNumber evidence="5 10">2.5.1.9</ecNumber>
    </recommendedName>
</protein>
<evidence type="ECO:0000256" key="6">
    <source>
        <dbReference type="ARBA" id="ARBA00013950"/>
    </source>
</evidence>
<proteinExistence type="predicted"/>
<dbReference type="CDD" id="cd00402">
    <property type="entry name" value="Riboflavin_synthase_like"/>
    <property type="match status" value="1"/>
</dbReference>
<evidence type="ECO:0000256" key="4">
    <source>
        <dbReference type="ARBA" id="ARBA00011233"/>
    </source>
</evidence>
<feature type="repeat" description="Lumazine-binding" evidence="11">
    <location>
        <begin position="98"/>
        <end position="194"/>
    </location>
</feature>
<dbReference type="RefSeq" id="WP_044057539.1">
    <property type="nucleotide sequence ID" value="NZ_CAJXAX010000015.1"/>
</dbReference>
<evidence type="ECO:0000259" key="12">
    <source>
        <dbReference type="PROSITE" id="PS51177"/>
    </source>
</evidence>
<dbReference type="PROSITE" id="PS51177">
    <property type="entry name" value="LUMAZINE_BIND"/>
    <property type="match status" value="2"/>
</dbReference>
<keyword evidence="7" id="KW-0686">Riboflavin biosynthesis</keyword>
<comment type="catalytic activity">
    <reaction evidence="1">
        <text>2 6,7-dimethyl-8-(1-D-ribityl)lumazine + H(+) = 5-amino-6-(D-ribitylamino)uracil + riboflavin</text>
        <dbReference type="Rhea" id="RHEA:20772"/>
        <dbReference type="ChEBI" id="CHEBI:15378"/>
        <dbReference type="ChEBI" id="CHEBI:15934"/>
        <dbReference type="ChEBI" id="CHEBI:57986"/>
        <dbReference type="ChEBI" id="CHEBI:58201"/>
        <dbReference type="EC" id="2.5.1.9"/>
    </reaction>
</comment>
<dbReference type="InterPro" id="IPR026017">
    <property type="entry name" value="Lumazine-bd_dom"/>
</dbReference>
<sequence length="220" mass="23845">MFTGIIESLGTITKLDNRGNDIRLTVSSPTLDMSDVSLGDSIATNGVCLTVTEMGADYYCADVSAETIKLTGFAHYGTGSKVNLEKAMRPTDRLGGHIVSGHVDGVGEISKIIKHTDYIEFWVKAPTSLAKYIAHKGSITVDGISLTVNEVSGAEFMLWIIPHTLQETIMSTYKVGTRVNLEVDVIARYLERLMMGDSAASTDTKGIDMAFLAENGFLKR</sequence>
<evidence type="ECO:0000313" key="15">
    <source>
        <dbReference type="Proteomes" id="UP000056090"/>
    </source>
</evidence>
<keyword evidence="8" id="KW-0808">Transferase</keyword>
<dbReference type="KEGG" id="aaus:EP12_13180"/>
<evidence type="ECO:0000256" key="2">
    <source>
        <dbReference type="ARBA" id="ARBA00002803"/>
    </source>
</evidence>
<dbReference type="GeneID" id="78255733"/>
<dbReference type="GO" id="GO:0004746">
    <property type="term" value="F:riboflavin synthase activity"/>
    <property type="evidence" value="ECO:0007669"/>
    <property type="project" value="UniProtKB-UniRule"/>
</dbReference>